<keyword evidence="1" id="KW-0472">Membrane</keyword>
<reference evidence="2" key="1">
    <citation type="submission" date="2018-02" db="EMBL/GenBank/DDBJ databases">
        <title>Rhizophora mucronata_Transcriptome.</title>
        <authorList>
            <person name="Meera S.P."/>
            <person name="Sreeshan A."/>
            <person name="Augustine A."/>
        </authorList>
    </citation>
    <scope>NUCLEOTIDE SEQUENCE</scope>
    <source>
        <tissue evidence="2">Leaf</tissue>
    </source>
</reference>
<dbReference type="EMBL" id="GGEC01083015">
    <property type="protein sequence ID" value="MBX63499.1"/>
    <property type="molecule type" value="Transcribed_RNA"/>
</dbReference>
<dbReference type="AlphaFoldDB" id="A0A2P2Q9E7"/>
<evidence type="ECO:0000256" key="1">
    <source>
        <dbReference type="SAM" id="Phobius"/>
    </source>
</evidence>
<proteinExistence type="predicted"/>
<keyword evidence="1" id="KW-1133">Transmembrane helix</keyword>
<keyword evidence="1" id="KW-0812">Transmembrane</keyword>
<organism evidence="2">
    <name type="scientific">Rhizophora mucronata</name>
    <name type="common">Asiatic mangrove</name>
    <dbReference type="NCBI Taxonomy" id="61149"/>
    <lineage>
        <taxon>Eukaryota</taxon>
        <taxon>Viridiplantae</taxon>
        <taxon>Streptophyta</taxon>
        <taxon>Embryophyta</taxon>
        <taxon>Tracheophyta</taxon>
        <taxon>Spermatophyta</taxon>
        <taxon>Magnoliopsida</taxon>
        <taxon>eudicotyledons</taxon>
        <taxon>Gunneridae</taxon>
        <taxon>Pentapetalae</taxon>
        <taxon>rosids</taxon>
        <taxon>fabids</taxon>
        <taxon>Malpighiales</taxon>
        <taxon>Rhizophoraceae</taxon>
        <taxon>Rhizophora</taxon>
    </lineage>
</organism>
<feature type="transmembrane region" description="Helical" evidence="1">
    <location>
        <begin position="20"/>
        <end position="43"/>
    </location>
</feature>
<name>A0A2P2Q9E7_RHIMU</name>
<protein>
    <submittedName>
        <fullName evidence="2">Uncharacterized protein</fullName>
    </submittedName>
</protein>
<sequence length="44" mass="5457">MFSKPSNADNKKLKQMQLKILRNFMIHLFSFSMNMIYFLYILYF</sequence>
<evidence type="ECO:0000313" key="2">
    <source>
        <dbReference type="EMBL" id="MBX63499.1"/>
    </source>
</evidence>
<accession>A0A2P2Q9E7</accession>